<dbReference type="Proteomes" id="UP001501116">
    <property type="component" value="Unassembled WGS sequence"/>
</dbReference>
<protein>
    <submittedName>
        <fullName evidence="2">Uncharacterized protein</fullName>
    </submittedName>
</protein>
<organism evidence="2 3">
    <name type="scientific">Amycolatopsis minnesotensis</name>
    <dbReference type="NCBI Taxonomy" id="337894"/>
    <lineage>
        <taxon>Bacteria</taxon>
        <taxon>Bacillati</taxon>
        <taxon>Actinomycetota</taxon>
        <taxon>Actinomycetes</taxon>
        <taxon>Pseudonocardiales</taxon>
        <taxon>Pseudonocardiaceae</taxon>
        <taxon>Amycolatopsis</taxon>
    </lineage>
</organism>
<comment type="caution">
    <text evidence="2">The sequence shown here is derived from an EMBL/GenBank/DDBJ whole genome shotgun (WGS) entry which is preliminary data.</text>
</comment>
<accession>A0ABN2SBA3</accession>
<gene>
    <name evidence="2" type="ORF">GCM10009754_70480</name>
</gene>
<feature type="transmembrane region" description="Helical" evidence="1">
    <location>
        <begin position="33"/>
        <end position="50"/>
    </location>
</feature>
<evidence type="ECO:0000256" key="1">
    <source>
        <dbReference type="SAM" id="Phobius"/>
    </source>
</evidence>
<evidence type="ECO:0000313" key="3">
    <source>
        <dbReference type="Proteomes" id="UP001501116"/>
    </source>
</evidence>
<dbReference type="RefSeq" id="WP_344429029.1">
    <property type="nucleotide sequence ID" value="NZ_BAAANN010000038.1"/>
</dbReference>
<keyword evidence="1" id="KW-0812">Transmembrane</keyword>
<reference evidence="2 3" key="1">
    <citation type="journal article" date="2019" name="Int. J. Syst. Evol. Microbiol.">
        <title>The Global Catalogue of Microorganisms (GCM) 10K type strain sequencing project: providing services to taxonomists for standard genome sequencing and annotation.</title>
        <authorList>
            <consortium name="The Broad Institute Genomics Platform"/>
            <consortium name="The Broad Institute Genome Sequencing Center for Infectious Disease"/>
            <person name="Wu L."/>
            <person name="Ma J."/>
        </authorList>
    </citation>
    <scope>NUCLEOTIDE SEQUENCE [LARGE SCALE GENOMIC DNA]</scope>
    <source>
        <strain evidence="2 3">JCM 14545</strain>
    </source>
</reference>
<sequence length="64" mass="6438">MNLKSIAKIVTAAAVLAFLFVGAVDPTLVNIGRVLIAVTALAAGVWIGAAHGHRGRDADGEVSA</sequence>
<keyword evidence="1" id="KW-0472">Membrane</keyword>
<dbReference type="EMBL" id="BAAANN010000038">
    <property type="protein sequence ID" value="GAA1983265.1"/>
    <property type="molecule type" value="Genomic_DNA"/>
</dbReference>
<keyword evidence="1" id="KW-1133">Transmembrane helix</keyword>
<proteinExistence type="predicted"/>
<keyword evidence="3" id="KW-1185">Reference proteome</keyword>
<evidence type="ECO:0000313" key="2">
    <source>
        <dbReference type="EMBL" id="GAA1983265.1"/>
    </source>
</evidence>
<name>A0ABN2SBA3_9PSEU</name>